<keyword evidence="2" id="KW-0067">ATP-binding</keyword>
<feature type="domain" description="Protein kinase" evidence="3">
    <location>
        <begin position="40"/>
        <end position="294"/>
    </location>
</feature>
<evidence type="ECO:0000313" key="4">
    <source>
        <dbReference type="EMBL" id="KAF9789491.1"/>
    </source>
</evidence>
<dbReference type="Proteomes" id="UP000736335">
    <property type="component" value="Unassembled WGS sequence"/>
</dbReference>
<dbReference type="InterPro" id="IPR000719">
    <property type="entry name" value="Prot_kinase_dom"/>
</dbReference>
<keyword evidence="1" id="KW-0547">Nucleotide-binding</keyword>
<proteinExistence type="predicted"/>
<reference evidence="4" key="2">
    <citation type="submission" date="2020-11" db="EMBL/GenBank/DDBJ databases">
        <authorList>
            <consortium name="DOE Joint Genome Institute"/>
            <person name="Kuo A."/>
            <person name="Miyauchi S."/>
            <person name="Kiss E."/>
            <person name="Drula E."/>
            <person name="Kohler A."/>
            <person name="Sanchez-Garcia M."/>
            <person name="Andreopoulos B."/>
            <person name="Barry K.W."/>
            <person name="Bonito G."/>
            <person name="Buee M."/>
            <person name="Carver A."/>
            <person name="Chen C."/>
            <person name="Cichocki N."/>
            <person name="Clum A."/>
            <person name="Culley D."/>
            <person name="Crous P.W."/>
            <person name="Fauchery L."/>
            <person name="Girlanda M."/>
            <person name="Hayes R."/>
            <person name="Keri Z."/>
            <person name="Labutti K."/>
            <person name="Lipzen A."/>
            <person name="Lombard V."/>
            <person name="Magnuson J."/>
            <person name="Maillard F."/>
            <person name="Morin E."/>
            <person name="Murat C."/>
            <person name="Nolan M."/>
            <person name="Ohm R."/>
            <person name="Pangilinan J."/>
            <person name="Pereira M."/>
            <person name="Perotto S."/>
            <person name="Peter M."/>
            <person name="Riley R."/>
            <person name="Sitrit Y."/>
            <person name="Stielow B."/>
            <person name="Szollosi G."/>
            <person name="Zifcakova L."/>
            <person name="Stursova M."/>
            <person name="Spatafora J.W."/>
            <person name="Tedersoo L."/>
            <person name="Vaario L.-M."/>
            <person name="Yamada A."/>
            <person name="Yan M."/>
            <person name="Wang P."/>
            <person name="Xu J."/>
            <person name="Bruns T."/>
            <person name="Baldrian P."/>
            <person name="Vilgalys R."/>
            <person name="Henrissat B."/>
            <person name="Grigoriev I.V."/>
            <person name="Hibbett D."/>
            <person name="Nagy L.G."/>
            <person name="Martin F.M."/>
        </authorList>
    </citation>
    <scope>NUCLEOTIDE SEQUENCE</scope>
    <source>
        <strain evidence="4">UH-Tt-Lm1</strain>
    </source>
</reference>
<dbReference type="PANTHER" id="PTHR44329:SF298">
    <property type="entry name" value="MIXED LINEAGE KINASE DOMAIN-LIKE PROTEIN"/>
    <property type="match status" value="1"/>
</dbReference>
<dbReference type="Gene3D" id="1.10.510.10">
    <property type="entry name" value="Transferase(Phosphotransferase) domain 1"/>
    <property type="match status" value="1"/>
</dbReference>
<comment type="caution">
    <text evidence="4">The sequence shown here is derived from an EMBL/GenBank/DDBJ whole genome shotgun (WGS) entry which is preliminary data.</text>
</comment>
<dbReference type="InterPro" id="IPR011009">
    <property type="entry name" value="Kinase-like_dom_sf"/>
</dbReference>
<sequence length="294" mass="32959">LDVLDPAGPGYRRCLRQLRSTCGERRTLPKSYTFPSQVLAVGDRPVASGGCGDVYQGTLDDLIVCVKRVRVYSIMGPEEDTKIFYQEAIMWKRLEHKNIVPLLGVTTTPLQLISEWILGGNVREYIGKYPNANRRDLACDIAEGLYYLHSRNVVHCNLKGPNILVGATGRARITDFGLAAVTQNLDSLLYTSGEPAHNHQWTAPEILIGEGSYSKEADVFSFAMVMIELFTGSIPFHGRPSFQAMVIILRGERPPRPTHQELTNDLWKIIQRCWKRDPPLRPEVSEILNVLGVT</sequence>
<feature type="non-terminal residue" evidence="4">
    <location>
        <position position="1"/>
    </location>
</feature>
<accession>A0A9P6HKM5</accession>
<keyword evidence="4" id="KW-0418">Kinase</keyword>
<protein>
    <submittedName>
        <fullName evidence="4">Kinase-like protein</fullName>
    </submittedName>
</protein>
<evidence type="ECO:0000259" key="3">
    <source>
        <dbReference type="PROSITE" id="PS50011"/>
    </source>
</evidence>
<dbReference type="AlphaFoldDB" id="A0A9P6HKM5"/>
<dbReference type="PANTHER" id="PTHR44329">
    <property type="entry name" value="SERINE/THREONINE-PROTEIN KINASE TNNI3K-RELATED"/>
    <property type="match status" value="1"/>
</dbReference>
<dbReference type="GO" id="GO:0005524">
    <property type="term" value="F:ATP binding"/>
    <property type="evidence" value="ECO:0007669"/>
    <property type="project" value="UniProtKB-KW"/>
</dbReference>
<dbReference type="InterPro" id="IPR001245">
    <property type="entry name" value="Ser-Thr/Tyr_kinase_cat_dom"/>
</dbReference>
<dbReference type="GO" id="GO:0004674">
    <property type="term" value="F:protein serine/threonine kinase activity"/>
    <property type="evidence" value="ECO:0007669"/>
    <property type="project" value="TreeGrafter"/>
</dbReference>
<dbReference type="PRINTS" id="PR00109">
    <property type="entry name" value="TYRKINASE"/>
</dbReference>
<gene>
    <name evidence="4" type="ORF">BJ322DRAFT_1000954</name>
</gene>
<evidence type="ECO:0000256" key="2">
    <source>
        <dbReference type="ARBA" id="ARBA00022840"/>
    </source>
</evidence>
<dbReference type="Pfam" id="PF07714">
    <property type="entry name" value="PK_Tyr_Ser-Thr"/>
    <property type="match status" value="1"/>
</dbReference>
<reference evidence="4" key="1">
    <citation type="journal article" date="2020" name="Nat. Commun.">
        <title>Large-scale genome sequencing of mycorrhizal fungi provides insights into the early evolution of symbiotic traits.</title>
        <authorList>
            <person name="Miyauchi S."/>
            <person name="Kiss E."/>
            <person name="Kuo A."/>
            <person name="Drula E."/>
            <person name="Kohler A."/>
            <person name="Sanchez-Garcia M."/>
            <person name="Morin E."/>
            <person name="Andreopoulos B."/>
            <person name="Barry K.W."/>
            <person name="Bonito G."/>
            <person name="Buee M."/>
            <person name="Carver A."/>
            <person name="Chen C."/>
            <person name="Cichocki N."/>
            <person name="Clum A."/>
            <person name="Culley D."/>
            <person name="Crous P.W."/>
            <person name="Fauchery L."/>
            <person name="Girlanda M."/>
            <person name="Hayes R.D."/>
            <person name="Keri Z."/>
            <person name="LaButti K."/>
            <person name="Lipzen A."/>
            <person name="Lombard V."/>
            <person name="Magnuson J."/>
            <person name="Maillard F."/>
            <person name="Murat C."/>
            <person name="Nolan M."/>
            <person name="Ohm R.A."/>
            <person name="Pangilinan J."/>
            <person name="Pereira M.F."/>
            <person name="Perotto S."/>
            <person name="Peter M."/>
            <person name="Pfister S."/>
            <person name="Riley R."/>
            <person name="Sitrit Y."/>
            <person name="Stielow J.B."/>
            <person name="Szollosi G."/>
            <person name="Zifcakova L."/>
            <person name="Stursova M."/>
            <person name="Spatafora J.W."/>
            <person name="Tedersoo L."/>
            <person name="Vaario L.M."/>
            <person name="Yamada A."/>
            <person name="Yan M."/>
            <person name="Wang P."/>
            <person name="Xu J."/>
            <person name="Bruns T."/>
            <person name="Baldrian P."/>
            <person name="Vilgalys R."/>
            <person name="Dunand C."/>
            <person name="Henrissat B."/>
            <person name="Grigoriev I.V."/>
            <person name="Hibbett D."/>
            <person name="Nagy L.G."/>
            <person name="Martin F.M."/>
        </authorList>
    </citation>
    <scope>NUCLEOTIDE SEQUENCE</scope>
    <source>
        <strain evidence="4">UH-Tt-Lm1</strain>
    </source>
</reference>
<keyword evidence="4" id="KW-0808">Transferase</keyword>
<keyword evidence="5" id="KW-1185">Reference proteome</keyword>
<dbReference type="InterPro" id="IPR051681">
    <property type="entry name" value="Ser/Thr_Kinases-Pseudokinases"/>
</dbReference>
<dbReference type="OrthoDB" id="122279at2759"/>
<evidence type="ECO:0000313" key="5">
    <source>
        <dbReference type="Proteomes" id="UP000736335"/>
    </source>
</evidence>
<name>A0A9P6HKM5_9AGAM</name>
<dbReference type="SUPFAM" id="SSF56112">
    <property type="entry name" value="Protein kinase-like (PK-like)"/>
    <property type="match status" value="1"/>
</dbReference>
<dbReference type="PROSITE" id="PS50011">
    <property type="entry name" value="PROTEIN_KINASE_DOM"/>
    <property type="match status" value="1"/>
</dbReference>
<organism evidence="4 5">
    <name type="scientific">Thelephora terrestris</name>
    <dbReference type="NCBI Taxonomy" id="56493"/>
    <lineage>
        <taxon>Eukaryota</taxon>
        <taxon>Fungi</taxon>
        <taxon>Dikarya</taxon>
        <taxon>Basidiomycota</taxon>
        <taxon>Agaricomycotina</taxon>
        <taxon>Agaricomycetes</taxon>
        <taxon>Thelephorales</taxon>
        <taxon>Thelephoraceae</taxon>
        <taxon>Thelephora</taxon>
    </lineage>
</organism>
<dbReference type="EMBL" id="WIUZ02000003">
    <property type="protein sequence ID" value="KAF9789491.1"/>
    <property type="molecule type" value="Genomic_DNA"/>
</dbReference>
<evidence type="ECO:0000256" key="1">
    <source>
        <dbReference type="ARBA" id="ARBA00022741"/>
    </source>
</evidence>